<evidence type="ECO:0000313" key="4">
    <source>
        <dbReference type="Proteomes" id="UP001500542"/>
    </source>
</evidence>
<dbReference type="InterPro" id="IPR003869">
    <property type="entry name" value="Polysac_CapD-like"/>
</dbReference>
<evidence type="ECO:0000256" key="1">
    <source>
        <dbReference type="ARBA" id="ARBA00007430"/>
    </source>
</evidence>
<dbReference type="CDD" id="cd05237">
    <property type="entry name" value="UDP_invert_4-6DH_SDR_e"/>
    <property type="match status" value="1"/>
</dbReference>
<feature type="domain" description="Polysaccharide biosynthesis protein CapD-like" evidence="2">
    <location>
        <begin position="157"/>
        <end position="435"/>
    </location>
</feature>
<organism evidence="3 4">
    <name type="scientific">Kribbella koreensis</name>
    <dbReference type="NCBI Taxonomy" id="57909"/>
    <lineage>
        <taxon>Bacteria</taxon>
        <taxon>Bacillati</taxon>
        <taxon>Actinomycetota</taxon>
        <taxon>Actinomycetes</taxon>
        <taxon>Propionibacteriales</taxon>
        <taxon>Kribbellaceae</taxon>
        <taxon>Kribbella</taxon>
    </lineage>
</organism>
<protein>
    <recommendedName>
        <fullName evidence="2">Polysaccharide biosynthesis protein CapD-like domain-containing protein</fullName>
    </recommendedName>
</protein>
<sequence length="494" mass="53794">MSQPVLLRQDEKNLLRTIVVGAGEAGLALARDLHRVSSFGLEPVGFLDDDESKQGRRFGGRRVLGTLADLEAVLESNRVDVVVVAIPSMPTHEVKQLGLRAAAQGVTVLHLPPFLSALQRQIAGTDMRALQVGPLIGRPEMHVVSRGAAEAIAGKRVLVTGAGGSIGSELCRQVYGFGPAELIMLDHDESNLHRTQLDLWGEALLDTESTVVADIRDSERIHQLFRDHRPQIVFHAAALKHLPVLERHPCEGVKSNVRGTENLVEAAIAYDVERFVLISTDKAANPASVLGATKRLAELVLEAHHGSDTVLTAVRFGNVLGSRGSLLHVVRDQLASGADVTVTHPDVNRFFMTIEEAVGLVLEAARMADGSSTYVLDMGEPVRIVDLVRNFANLLNIRDVKFRYTGLRPGEKLTEELFGCEEEALPTDHPRISMTKPPHAVPGFRAGLRELYDAASHNRPDEVFRHLRRLVPEYTPAPGLVSAVTAGAPYPDDF</sequence>
<accession>A0ABP4B706</accession>
<dbReference type="PANTHER" id="PTHR43318">
    <property type="entry name" value="UDP-N-ACETYLGLUCOSAMINE 4,6-DEHYDRATASE"/>
    <property type="match status" value="1"/>
</dbReference>
<dbReference type="Pfam" id="PF13727">
    <property type="entry name" value="CoA_binding_3"/>
    <property type="match status" value="1"/>
</dbReference>
<evidence type="ECO:0000259" key="2">
    <source>
        <dbReference type="Pfam" id="PF02719"/>
    </source>
</evidence>
<reference evidence="4" key="1">
    <citation type="journal article" date="2019" name="Int. J. Syst. Evol. Microbiol.">
        <title>The Global Catalogue of Microorganisms (GCM) 10K type strain sequencing project: providing services to taxonomists for standard genome sequencing and annotation.</title>
        <authorList>
            <consortium name="The Broad Institute Genomics Platform"/>
            <consortium name="The Broad Institute Genome Sequencing Center for Infectious Disease"/>
            <person name="Wu L."/>
            <person name="Ma J."/>
        </authorList>
    </citation>
    <scope>NUCLEOTIDE SEQUENCE [LARGE SCALE GENOMIC DNA]</scope>
    <source>
        <strain evidence="4">JCM 10977</strain>
    </source>
</reference>
<dbReference type="InterPro" id="IPR051203">
    <property type="entry name" value="Polysaccharide_Synthase-Rel"/>
</dbReference>
<evidence type="ECO:0000313" key="3">
    <source>
        <dbReference type="EMBL" id="GAA0946907.1"/>
    </source>
</evidence>
<comment type="caution">
    <text evidence="3">The sequence shown here is derived from an EMBL/GenBank/DDBJ whole genome shotgun (WGS) entry which is preliminary data.</text>
</comment>
<dbReference type="EMBL" id="BAAAHK010000009">
    <property type="protein sequence ID" value="GAA0946907.1"/>
    <property type="molecule type" value="Genomic_DNA"/>
</dbReference>
<dbReference type="Gene3D" id="3.40.50.720">
    <property type="entry name" value="NAD(P)-binding Rossmann-like Domain"/>
    <property type="match status" value="2"/>
</dbReference>
<comment type="similarity">
    <text evidence="1">Belongs to the polysaccharide synthase family.</text>
</comment>
<dbReference type="PANTHER" id="PTHR43318:SF1">
    <property type="entry name" value="POLYSACCHARIDE BIOSYNTHESIS PROTEIN EPSC-RELATED"/>
    <property type="match status" value="1"/>
</dbReference>
<gene>
    <name evidence="3" type="ORF">GCM10009554_43250</name>
</gene>
<proteinExistence type="inferred from homology"/>
<dbReference type="SUPFAM" id="SSF51735">
    <property type="entry name" value="NAD(P)-binding Rossmann-fold domains"/>
    <property type="match status" value="2"/>
</dbReference>
<name>A0ABP4B706_9ACTN</name>
<dbReference type="Pfam" id="PF02719">
    <property type="entry name" value="Polysacc_synt_2"/>
    <property type="match status" value="1"/>
</dbReference>
<dbReference type="RefSeq" id="WP_343972843.1">
    <property type="nucleotide sequence ID" value="NZ_BAAAHK010000009.1"/>
</dbReference>
<dbReference type="Proteomes" id="UP001500542">
    <property type="component" value="Unassembled WGS sequence"/>
</dbReference>
<dbReference type="InterPro" id="IPR036291">
    <property type="entry name" value="NAD(P)-bd_dom_sf"/>
</dbReference>
<keyword evidence="4" id="KW-1185">Reference proteome</keyword>